<evidence type="ECO:0000313" key="2">
    <source>
        <dbReference type="EMBL" id="MEY2343593.1"/>
    </source>
</evidence>
<dbReference type="SUPFAM" id="SSF89550">
    <property type="entry name" value="PHP domain-like"/>
    <property type="match status" value="1"/>
</dbReference>
<dbReference type="PANTHER" id="PTHR42924:SF3">
    <property type="entry name" value="POLYMERASE_HISTIDINOL PHOSPHATASE N-TERMINAL DOMAIN-CONTAINING PROTEIN"/>
    <property type="match status" value="1"/>
</dbReference>
<dbReference type="Pfam" id="PF02811">
    <property type="entry name" value="PHP"/>
    <property type="match status" value="1"/>
</dbReference>
<feature type="domain" description="Polymerase/histidinol phosphatase N-terminal" evidence="1">
    <location>
        <begin position="4"/>
        <end position="69"/>
    </location>
</feature>
<dbReference type="Gene3D" id="3.20.20.140">
    <property type="entry name" value="Metal-dependent hydrolases"/>
    <property type="match status" value="1"/>
</dbReference>
<dbReference type="AlphaFoldDB" id="A0ABD5LVC8"/>
<gene>
    <name evidence="2" type="ORF">I3679_002235</name>
</gene>
<proteinExistence type="predicted"/>
<dbReference type="PANTHER" id="PTHR42924">
    <property type="entry name" value="EXONUCLEASE"/>
    <property type="match status" value="1"/>
</dbReference>
<name>A0ABD5LVC8_PROMI</name>
<dbReference type="InterPro" id="IPR016195">
    <property type="entry name" value="Pol/histidinol_Pase-like"/>
</dbReference>
<dbReference type="InterPro" id="IPR003141">
    <property type="entry name" value="Pol/His_phosphatase_N"/>
</dbReference>
<comment type="caution">
    <text evidence="2">The sequence shown here is derived from an EMBL/GenBank/DDBJ whole genome shotgun (WGS) entry which is preliminary data.</text>
</comment>
<dbReference type="InterPro" id="IPR004013">
    <property type="entry name" value="PHP_dom"/>
</dbReference>
<accession>A0ABD5LVC8</accession>
<reference evidence="2" key="1">
    <citation type="submission" date="2021-05" db="EMBL/GenBank/DDBJ databases">
        <title>First report of NDM-5 and VEB-6 producing Proteus mirabilis isolated from blood of a sepsis patient in Kolkata, India.</title>
        <authorList>
            <person name="Halder G."/>
            <person name="Chaudhuri B."/>
            <person name="Dutta S."/>
        </authorList>
    </citation>
    <scope>NUCLEOTIDE SEQUENCE [LARGE SCALE GENOMIC DNA]</scope>
    <source>
        <strain evidence="2">7049</strain>
    </source>
</reference>
<dbReference type="InterPro" id="IPR052018">
    <property type="entry name" value="PHP_domain"/>
</dbReference>
<dbReference type="EMBL" id="JADQCH020000001">
    <property type="protein sequence ID" value="MEY2343593.1"/>
    <property type="molecule type" value="Genomic_DNA"/>
</dbReference>
<organism evidence="2">
    <name type="scientific">Proteus mirabilis</name>
    <dbReference type="NCBI Taxonomy" id="584"/>
    <lineage>
        <taxon>Bacteria</taxon>
        <taxon>Pseudomonadati</taxon>
        <taxon>Pseudomonadota</taxon>
        <taxon>Gammaproteobacteria</taxon>
        <taxon>Enterobacterales</taxon>
        <taxon>Morganellaceae</taxon>
        <taxon>Proteus</taxon>
    </lineage>
</organism>
<sequence>MIYADLHVHTNHSDGVCEIKDVLENAFRNGIKTIAITDHDTTNHYDEIYREGERLGLNIVKGVEMSCYDFDVYKKSM</sequence>
<evidence type="ECO:0000259" key="1">
    <source>
        <dbReference type="SMART" id="SM00481"/>
    </source>
</evidence>
<dbReference type="SMART" id="SM00481">
    <property type="entry name" value="POLIIIAc"/>
    <property type="match status" value="1"/>
</dbReference>
<protein>
    <submittedName>
        <fullName evidence="2">PHP domain-containing protein</fullName>
    </submittedName>
</protein>